<accession>A0A0D3CXB2</accession>
<dbReference type="EnsemblPlants" id="Bo6g094200.1">
    <property type="protein sequence ID" value="Bo6g094200.1"/>
    <property type="gene ID" value="Bo6g094200"/>
</dbReference>
<feature type="compositionally biased region" description="Basic residues" evidence="1">
    <location>
        <begin position="42"/>
        <end position="54"/>
    </location>
</feature>
<organism evidence="2 3">
    <name type="scientific">Brassica oleracea var. oleracea</name>
    <dbReference type="NCBI Taxonomy" id="109376"/>
    <lineage>
        <taxon>Eukaryota</taxon>
        <taxon>Viridiplantae</taxon>
        <taxon>Streptophyta</taxon>
        <taxon>Embryophyta</taxon>
        <taxon>Tracheophyta</taxon>
        <taxon>Spermatophyta</taxon>
        <taxon>Magnoliopsida</taxon>
        <taxon>eudicotyledons</taxon>
        <taxon>Gunneridae</taxon>
        <taxon>Pentapetalae</taxon>
        <taxon>rosids</taxon>
        <taxon>malvids</taxon>
        <taxon>Brassicales</taxon>
        <taxon>Brassicaceae</taxon>
        <taxon>Brassiceae</taxon>
        <taxon>Brassica</taxon>
    </lineage>
</organism>
<dbReference type="HOGENOM" id="CLU_1689166_0_0_1"/>
<dbReference type="STRING" id="109376.A0A0D3CXB2"/>
<dbReference type="OMA" id="ARPIKSK"/>
<dbReference type="Proteomes" id="UP000032141">
    <property type="component" value="Chromosome C6"/>
</dbReference>
<protein>
    <submittedName>
        <fullName evidence="2">Uncharacterized protein</fullName>
    </submittedName>
</protein>
<dbReference type="AlphaFoldDB" id="A0A0D3CXB2"/>
<sequence>MEVVSSLGFRYIPSLPMTSSSNHRPHPPLKDRAPVKSPARPIKSKRTSTSPAKKHNLSGREMLFLSLPPLSRKCSFPHRWQEGFKPDVVTVAAVLPVCSELRDIKQGKEINCYALKNLFLPNVSLVTSLICTQSAVFQSILSDCLTGWLERSNVKA</sequence>
<keyword evidence="3" id="KW-1185">Reference proteome</keyword>
<name>A0A0D3CXB2_BRAOL</name>
<dbReference type="eggNOG" id="KOG4197">
    <property type="taxonomic scope" value="Eukaryota"/>
</dbReference>
<dbReference type="Gramene" id="Bo6g094200.1">
    <property type="protein sequence ID" value="Bo6g094200.1"/>
    <property type="gene ID" value="Bo6g094200"/>
</dbReference>
<proteinExistence type="predicted"/>
<feature type="region of interest" description="Disordered" evidence="1">
    <location>
        <begin position="16"/>
        <end position="54"/>
    </location>
</feature>
<reference evidence="2" key="2">
    <citation type="submission" date="2015-03" db="UniProtKB">
        <authorList>
            <consortium name="EnsemblPlants"/>
        </authorList>
    </citation>
    <scope>IDENTIFICATION</scope>
</reference>
<evidence type="ECO:0000313" key="3">
    <source>
        <dbReference type="Proteomes" id="UP000032141"/>
    </source>
</evidence>
<evidence type="ECO:0000313" key="2">
    <source>
        <dbReference type="EnsemblPlants" id="Bo6g094200.1"/>
    </source>
</evidence>
<reference evidence="2 3" key="1">
    <citation type="journal article" date="2014" name="Genome Biol.">
        <title>Transcriptome and methylome profiling reveals relics of genome dominance in the mesopolyploid Brassica oleracea.</title>
        <authorList>
            <person name="Parkin I.A."/>
            <person name="Koh C."/>
            <person name="Tang H."/>
            <person name="Robinson S.J."/>
            <person name="Kagale S."/>
            <person name="Clarke W.E."/>
            <person name="Town C.D."/>
            <person name="Nixon J."/>
            <person name="Krishnakumar V."/>
            <person name="Bidwell S.L."/>
            <person name="Denoeud F."/>
            <person name="Belcram H."/>
            <person name="Links M.G."/>
            <person name="Just J."/>
            <person name="Clarke C."/>
            <person name="Bender T."/>
            <person name="Huebert T."/>
            <person name="Mason A.S."/>
            <person name="Pires J.C."/>
            <person name="Barker G."/>
            <person name="Moore J."/>
            <person name="Walley P.G."/>
            <person name="Manoli S."/>
            <person name="Batley J."/>
            <person name="Edwards D."/>
            <person name="Nelson M.N."/>
            <person name="Wang X."/>
            <person name="Paterson A.H."/>
            <person name="King G."/>
            <person name="Bancroft I."/>
            <person name="Chalhoub B."/>
            <person name="Sharpe A.G."/>
        </authorList>
    </citation>
    <scope>NUCLEOTIDE SEQUENCE</scope>
    <source>
        <strain evidence="2 3">cv. TO1000</strain>
    </source>
</reference>
<evidence type="ECO:0000256" key="1">
    <source>
        <dbReference type="SAM" id="MobiDB-lite"/>
    </source>
</evidence>